<dbReference type="Proteomes" id="UP000028681">
    <property type="component" value="Chromosome"/>
</dbReference>
<evidence type="ECO:0000313" key="1">
    <source>
        <dbReference type="EMBL" id="AIJ07184.1"/>
    </source>
</evidence>
<dbReference type="KEGG" id="ete:ETEE_0713"/>
<dbReference type="HOGENOM" id="CLU_3232886_0_0_6"/>
<sequence length="43" mass="4635">MSALAGCFPGRRALFRGGVCPLWRGVGQEIGDDDFALQINKVL</sequence>
<organism evidence="1 2">
    <name type="scientific">Edwardsiella anguillarum ET080813</name>
    <dbReference type="NCBI Taxonomy" id="667120"/>
    <lineage>
        <taxon>Bacteria</taxon>
        <taxon>Pseudomonadati</taxon>
        <taxon>Pseudomonadota</taxon>
        <taxon>Gammaproteobacteria</taxon>
        <taxon>Enterobacterales</taxon>
        <taxon>Hafniaceae</taxon>
        <taxon>Edwardsiella</taxon>
    </lineage>
</organism>
<reference evidence="1 2" key="1">
    <citation type="journal article" date="2012" name="PLoS ONE">
        <title>Edwardsiella comparative phylogenomics reveal the new intra/inter-species taxonomic relationships, virulence evolution and niche adaptation mechanisms.</title>
        <authorList>
            <person name="Yang M."/>
            <person name="Lv Y."/>
            <person name="Xiao J."/>
            <person name="Wu H."/>
            <person name="Zheng H."/>
            <person name="Liu Q."/>
            <person name="Zhang Y."/>
            <person name="Wang Q."/>
        </authorList>
    </citation>
    <scope>NUCLEOTIDE SEQUENCE [LARGE SCALE GENOMIC DNA]</scope>
    <source>
        <strain evidence="2">080813</strain>
    </source>
</reference>
<dbReference type="EMBL" id="CP006664">
    <property type="protein sequence ID" value="AIJ07184.1"/>
    <property type="molecule type" value="Genomic_DNA"/>
</dbReference>
<name>A0A076LNA4_9GAMM</name>
<accession>A0A076LNA4</accession>
<dbReference type="AlphaFoldDB" id="A0A076LNA4"/>
<evidence type="ECO:0000313" key="2">
    <source>
        <dbReference type="Proteomes" id="UP000028681"/>
    </source>
</evidence>
<gene>
    <name evidence="1" type="ORF">ETEE_0713</name>
</gene>
<proteinExistence type="predicted"/>
<protein>
    <submittedName>
        <fullName evidence="1">Uncharacterized protein</fullName>
    </submittedName>
</protein>